<dbReference type="InterPro" id="IPR002110">
    <property type="entry name" value="Ankyrin_rpt"/>
</dbReference>
<keyword evidence="1" id="KW-0677">Repeat</keyword>
<evidence type="ECO:0000313" key="5">
    <source>
        <dbReference type="EMBL" id="CAH0379775.1"/>
    </source>
</evidence>
<dbReference type="InterPro" id="IPR036770">
    <property type="entry name" value="Ankyrin_rpt-contain_sf"/>
</dbReference>
<dbReference type="PROSITE" id="PS50297">
    <property type="entry name" value="ANK_REP_REGION"/>
    <property type="match status" value="2"/>
</dbReference>
<dbReference type="OrthoDB" id="61473at2759"/>
<evidence type="ECO:0000256" key="3">
    <source>
        <dbReference type="PROSITE-ProRule" id="PRU00023"/>
    </source>
</evidence>
<feature type="region of interest" description="Disordered" evidence="4">
    <location>
        <begin position="156"/>
        <end position="182"/>
    </location>
</feature>
<comment type="caution">
    <text evidence="5">The sequence shown here is derived from an EMBL/GenBank/DDBJ whole genome shotgun (WGS) entry which is preliminary data.</text>
</comment>
<feature type="repeat" description="ANK" evidence="3">
    <location>
        <begin position="17"/>
        <end position="49"/>
    </location>
</feature>
<feature type="non-terminal residue" evidence="5">
    <location>
        <position position="182"/>
    </location>
</feature>
<feature type="non-terminal residue" evidence="5">
    <location>
        <position position="1"/>
    </location>
</feature>
<sequence length="182" mass="20058">LRLLIEKGASVHVRDSRNNTLLHRASSYNHVEVVKLLIEAGSDVNARGRDQNTPLHLAARLGNGGVASARVLLRAGAEVNAENNIGDTPLFGSLSAWECNSRCFRVWPILLRAGANLPADPDQFQTFLASGYIRGVIDAGGWANYERHHLDKLTAMLTPKDDGRRRSPRRLSPLRRVPPEVL</sequence>
<dbReference type="PROSITE" id="PS50088">
    <property type="entry name" value="ANK_REPEAT"/>
    <property type="match status" value="2"/>
</dbReference>
<evidence type="ECO:0000313" key="6">
    <source>
        <dbReference type="Proteomes" id="UP000789595"/>
    </source>
</evidence>
<evidence type="ECO:0000256" key="2">
    <source>
        <dbReference type="ARBA" id="ARBA00023043"/>
    </source>
</evidence>
<dbReference type="SUPFAM" id="SSF48403">
    <property type="entry name" value="Ankyrin repeat"/>
    <property type="match status" value="1"/>
</dbReference>
<name>A0A8J2X7E4_9STRA</name>
<evidence type="ECO:0000256" key="4">
    <source>
        <dbReference type="SAM" id="MobiDB-lite"/>
    </source>
</evidence>
<evidence type="ECO:0000256" key="1">
    <source>
        <dbReference type="ARBA" id="ARBA00022737"/>
    </source>
</evidence>
<proteinExistence type="predicted"/>
<dbReference type="EMBL" id="CAKKNE010000006">
    <property type="protein sequence ID" value="CAH0379775.1"/>
    <property type="molecule type" value="Genomic_DNA"/>
</dbReference>
<dbReference type="SMART" id="SM00248">
    <property type="entry name" value="ANK"/>
    <property type="match status" value="2"/>
</dbReference>
<gene>
    <name evidence="5" type="ORF">PECAL_6P14130</name>
</gene>
<organism evidence="5 6">
    <name type="scientific">Pelagomonas calceolata</name>
    <dbReference type="NCBI Taxonomy" id="35677"/>
    <lineage>
        <taxon>Eukaryota</taxon>
        <taxon>Sar</taxon>
        <taxon>Stramenopiles</taxon>
        <taxon>Ochrophyta</taxon>
        <taxon>Pelagophyceae</taxon>
        <taxon>Pelagomonadales</taxon>
        <taxon>Pelagomonadaceae</taxon>
        <taxon>Pelagomonas</taxon>
    </lineage>
</organism>
<keyword evidence="2 3" id="KW-0040">ANK repeat</keyword>
<protein>
    <submittedName>
        <fullName evidence="5">Uncharacterized protein</fullName>
    </submittedName>
</protein>
<accession>A0A8J2X7E4</accession>
<dbReference type="Gene3D" id="1.25.40.20">
    <property type="entry name" value="Ankyrin repeat-containing domain"/>
    <property type="match status" value="1"/>
</dbReference>
<dbReference type="PANTHER" id="PTHR24126:SF14">
    <property type="entry name" value="ANK_REP_REGION DOMAIN-CONTAINING PROTEIN"/>
    <property type="match status" value="1"/>
</dbReference>
<dbReference type="PANTHER" id="PTHR24126">
    <property type="entry name" value="ANKYRIN REPEAT, PH AND SEC7 DOMAIN CONTAINING PROTEIN SECG-RELATED"/>
    <property type="match status" value="1"/>
</dbReference>
<dbReference type="AlphaFoldDB" id="A0A8J2X7E4"/>
<reference evidence="5" key="1">
    <citation type="submission" date="2021-11" db="EMBL/GenBank/DDBJ databases">
        <authorList>
            <consortium name="Genoscope - CEA"/>
            <person name="William W."/>
        </authorList>
    </citation>
    <scope>NUCLEOTIDE SEQUENCE</scope>
</reference>
<feature type="repeat" description="ANK" evidence="3">
    <location>
        <begin position="50"/>
        <end position="84"/>
    </location>
</feature>
<keyword evidence="6" id="KW-1185">Reference proteome</keyword>
<dbReference type="Proteomes" id="UP000789595">
    <property type="component" value="Unassembled WGS sequence"/>
</dbReference>
<dbReference type="Pfam" id="PF12796">
    <property type="entry name" value="Ank_2"/>
    <property type="match status" value="1"/>
</dbReference>